<name>A0A7U7GBI3_9GAMM</name>
<comment type="caution">
    <text evidence="3">The sequence shown here is derived from an EMBL/GenBank/DDBJ whole genome shotgun (WGS) entry which is preliminary data.</text>
</comment>
<accession>A0A7U7GBI3</accession>
<dbReference type="InterPro" id="IPR002525">
    <property type="entry name" value="Transp_IS110-like_N"/>
</dbReference>
<keyword evidence="4" id="KW-1185">Reference proteome</keyword>
<dbReference type="GO" id="GO:0003677">
    <property type="term" value="F:DNA binding"/>
    <property type="evidence" value="ECO:0007669"/>
    <property type="project" value="InterPro"/>
</dbReference>
<feature type="domain" description="Transposase IS110-like N-terminal" evidence="1">
    <location>
        <begin position="6"/>
        <end position="146"/>
    </location>
</feature>
<dbReference type="InterPro" id="IPR003346">
    <property type="entry name" value="Transposase_20"/>
</dbReference>
<dbReference type="EMBL" id="CBTK010000097">
    <property type="protein sequence ID" value="CDH44738.1"/>
    <property type="molecule type" value="Genomic_DNA"/>
</dbReference>
<dbReference type="RefSeq" id="WP_034431924.1">
    <property type="nucleotide sequence ID" value="NZ_CBTK010000097.1"/>
</dbReference>
<dbReference type="Pfam" id="PF02371">
    <property type="entry name" value="Transposase_20"/>
    <property type="match status" value="1"/>
</dbReference>
<reference evidence="3 4" key="1">
    <citation type="journal article" date="2014" name="ISME J.">
        <title>Candidatus Competibacter-lineage genomes retrieved from metagenomes reveal functional metabolic diversity.</title>
        <authorList>
            <person name="McIlroy S.J."/>
            <person name="Albertsen M."/>
            <person name="Andresen E.K."/>
            <person name="Saunders A.M."/>
            <person name="Kristiansen R."/>
            <person name="Stokholm-Bjerregaard M."/>
            <person name="Nielsen K.L."/>
            <person name="Nielsen P.H."/>
        </authorList>
    </citation>
    <scope>NUCLEOTIDE SEQUENCE [LARGE SCALE GENOMIC DNA]</scope>
    <source>
        <strain evidence="3 4">Run_B_J11</strain>
    </source>
</reference>
<feature type="domain" description="Transposase IS116/IS110/IS902 C-terminal" evidence="2">
    <location>
        <begin position="211"/>
        <end position="286"/>
    </location>
</feature>
<dbReference type="Pfam" id="PF01548">
    <property type="entry name" value="DEDD_Tnp_IS110"/>
    <property type="match status" value="1"/>
</dbReference>
<protein>
    <submittedName>
        <fullName evidence="3">Transposase</fullName>
    </submittedName>
</protein>
<gene>
    <name evidence="3" type="ORF">BN874_1860002</name>
</gene>
<dbReference type="NCBIfam" id="NF033542">
    <property type="entry name" value="transpos_IS110"/>
    <property type="match status" value="1"/>
</dbReference>
<dbReference type="GO" id="GO:0006313">
    <property type="term" value="P:DNA transposition"/>
    <property type="evidence" value="ECO:0007669"/>
    <property type="project" value="InterPro"/>
</dbReference>
<evidence type="ECO:0000259" key="1">
    <source>
        <dbReference type="Pfam" id="PF01548"/>
    </source>
</evidence>
<organism evidence="3 4">
    <name type="scientific">Candidatus Contendobacter odensis Run_B_J11</name>
    <dbReference type="NCBI Taxonomy" id="1400861"/>
    <lineage>
        <taxon>Bacteria</taxon>
        <taxon>Pseudomonadati</taxon>
        <taxon>Pseudomonadota</taxon>
        <taxon>Gammaproteobacteria</taxon>
        <taxon>Candidatus Competibacteraceae</taxon>
        <taxon>Candidatus Contendibacter</taxon>
    </lineage>
</organism>
<dbReference type="PANTHER" id="PTHR33055">
    <property type="entry name" value="TRANSPOSASE FOR INSERTION SEQUENCE ELEMENT IS1111A"/>
    <property type="match status" value="1"/>
</dbReference>
<evidence type="ECO:0000313" key="4">
    <source>
        <dbReference type="Proteomes" id="UP000019184"/>
    </source>
</evidence>
<sequence length="327" mass="36237">MNATRIGLDIAKPVFQVHGVDKLGQIVLRKTLKWDQVMRFFAHVPVGLMGLEAGGGSHDWARELTRLGHEVKLIAPQFVAPYRKSGKNDKNDAEAICEAVGRPNMRFVPIKSEEQQAVLMIHRARELAVSERTALVNQIRGLLDEFGVVVAQGRERIEKELPLILANLDQGLPTLARETFTELAARLRELNEWITRDDRRLQQIARESEPARRLMTVEGVGPVTATAVVASVGEGHEFHSGRQFAAWLGLTPRQSSSGGKTRLGGISKRGNVYLRTLLIHGARSALLLTGSRPDRKSQWVEALKARRGPNIAAIALAAKHARIFWAM</sequence>
<evidence type="ECO:0000313" key="3">
    <source>
        <dbReference type="EMBL" id="CDH44738.1"/>
    </source>
</evidence>
<proteinExistence type="predicted"/>
<dbReference type="GO" id="GO:0004803">
    <property type="term" value="F:transposase activity"/>
    <property type="evidence" value="ECO:0007669"/>
    <property type="project" value="InterPro"/>
</dbReference>
<evidence type="ECO:0000259" key="2">
    <source>
        <dbReference type="Pfam" id="PF02371"/>
    </source>
</evidence>
<dbReference type="Proteomes" id="UP000019184">
    <property type="component" value="Unassembled WGS sequence"/>
</dbReference>
<dbReference type="AlphaFoldDB" id="A0A7U7GBI3"/>
<dbReference type="InterPro" id="IPR047650">
    <property type="entry name" value="Transpos_IS110"/>
</dbReference>
<dbReference type="OrthoDB" id="5289737at2"/>
<dbReference type="PANTHER" id="PTHR33055:SF3">
    <property type="entry name" value="PUTATIVE TRANSPOSASE FOR IS117-RELATED"/>
    <property type="match status" value="1"/>
</dbReference>